<dbReference type="KEGG" id="scac:106086597"/>
<dbReference type="GO" id="GO:0016020">
    <property type="term" value="C:membrane"/>
    <property type="evidence" value="ECO:0007669"/>
    <property type="project" value="UniProtKB-SubCell"/>
</dbReference>
<feature type="transmembrane region" description="Helical" evidence="7">
    <location>
        <begin position="428"/>
        <end position="451"/>
    </location>
</feature>
<feature type="transmembrane region" description="Helical" evidence="7">
    <location>
        <begin position="208"/>
        <end position="229"/>
    </location>
</feature>
<keyword evidence="10" id="KW-1185">Reference proteome</keyword>
<dbReference type="VEuPathDB" id="VectorBase:SCAU000165"/>
<reference evidence="9" key="1">
    <citation type="submission" date="2020-05" db="UniProtKB">
        <authorList>
            <consortium name="EnsemblMetazoa"/>
        </authorList>
    </citation>
    <scope>IDENTIFICATION</scope>
    <source>
        <strain evidence="9">USDA</strain>
    </source>
</reference>
<feature type="transmembrane region" description="Helical" evidence="7">
    <location>
        <begin position="463"/>
        <end position="485"/>
    </location>
</feature>
<evidence type="ECO:0000313" key="10">
    <source>
        <dbReference type="Proteomes" id="UP000095300"/>
    </source>
</evidence>
<proteinExistence type="predicted"/>
<keyword evidence="6 7" id="KW-0472">Membrane</keyword>
<sequence>MGEIQARTVLWHVIFVGFAINYLVIINLNIAIVEMVAPTNHHNASYLESSAAKIRIDKTEFNNLRNITFGKINGSTYQMPADVRPSQSKLKEFTEEDKKLQNKLEKFQWNEHQQALALGSFFWLHWLTQIPGGILAKKYGTKLIFGLSNVITCWICMLIPLVSYMDLKALLVLRIIQGLLSGLSWPAMHSMTAKWIPPNERSKFITSYFGSAVGVAVAFPLFGCIIHWLWWPWVFYITTIVGTVWWLAWLYFAYDTPAQHPRISAKELTHIEKALGNTIGNHQTLKIPWKDIFTSRPVWMNVIGQWGGAWIIFTVMTQAPTYFKVIHDWDIRAAGVFSGIPHLLRMIFAYFFSLLADYLLRNDKLSRTNVRKLATGISCILNGLMMLSLALLGTNRILAITFICLATMFQGSGTSGPLSSMIDIAPNFAGIISGLCGTIGCMPGFLSAFIVGYLTLNNQTFEAWTNVFLVAAAVLCGCGFLYVCFADSTLQKWNDNQASTDEDKREQLMKEDTERKIS</sequence>
<evidence type="ECO:0000256" key="7">
    <source>
        <dbReference type="SAM" id="Phobius"/>
    </source>
</evidence>
<comment type="subcellular location">
    <subcellularLocation>
        <location evidence="1">Membrane</location>
        <topology evidence="1">Multi-pass membrane protein</topology>
    </subcellularLocation>
</comment>
<evidence type="ECO:0000256" key="2">
    <source>
        <dbReference type="ARBA" id="ARBA00022448"/>
    </source>
</evidence>
<dbReference type="EnsemblMetazoa" id="SCAU000165-RA">
    <property type="protein sequence ID" value="SCAU000165-PA"/>
    <property type="gene ID" value="SCAU000165"/>
</dbReference>
<evidence type="ECO:0000256" key="6">
    <source>
        <dbReference type="ARBA" id="ARBA00023136"/>
    </source>
</evidence>
<feature type="transmembrane region" description="Helical" evidence="7">
    <location>
        <begin position="298"/>
        <end position="319"/>
    </location>
</feature>
<feature type="transmembrane region" description="Helical" evidence="7">
    <location>
        <begin position="339"/>
        <end position="360"/>
    </location>
</feature>
<protein>
    <recommendedName>
        <fullName evidence="8">Major facilitator superfamily (MFS) profile domain-containing protein</fullName>
    </recommendedName>
</protein>
<keyword evidence="5 7" id="KW-1133">Transmembrane helix</keyword>
<evidence type="ECO:0000256" key="3">
    <source>
        <dbReference type="ARBA" id="ARBA00022692"/>
    </source>
</evidence>
<dbReference type="GO" id="GO:0006820">
    <property type="term" value="P:monoatomic anion transport"/>
    <property type="evidence" value="ECO:0007669"/>
    <property type="project" value="TreeGrafter"/>
</dbReference>
<dbReference type="STRING" id="35570.A0A1I8NLW8"/>
<evidence type="ECO:0000313" key="9">
    <source>
        <dbReference type="EnsemblMetazoa" id="SCAU000165-PA"/>
    </source>
</evidence>
<dbReference type="InterPro" id="IPR011701">
    <property type="entry name" value="MFS"/>
</dbReference>
<evidence type="ECO:0000256" key="1">
    <source>
        <dbReference type="ARBA" id="ARBA00004141"/>
    </source>
</evidence>
<feature type="domain" description="Major facilitator superfamily (MFS) profile" evidence="8">
    <location>
        <begin position="13"/>
        <end position="490"/>
    </location>
</feature>
<feature type="transmembrane region" description="Helical" evidence="7">
    <location>
        <begin position="397"/>
        <end position="416"/>
    </location>
</feature>
<feature type="transmembrane region" description="Helical" evidence="7">
    <location>
        <begin position="235"/>
        <end position="254"/>
    </location>
</feature>
<dbReference type="InterPro" id="IPR020846">
    <property type="entry name" value="MFS_dom"/>
</dbReference>
<gene>
    <name evidence="9" type="primary">106086597</name>
</gene>
<dbReference type="OrthoDB" id="2985014at2759"/>
<name>A0A1I8NLW8_STOCA</name>
<dbReference type="Proteomes" id="UP000095300">
    <property type="component" value="Unassembled WGS sequence"/>
</dbReference>
<feature type="transmembrane region" description="Helical" evidence="7">
    <location>
        <begin position="143"/>
        <end position="163"/>
    </location>
</feature>
<keyword evidence="3 7" id="KW-0812">Transmembrane</keyword>
<accession>A0A1I8NLW8</accession>
<dbReference type="InterPro" id="IPR036259">
    <property type="entry name" value="MFS_trans_sf"/>
</dbReference>
<keyword evidence="4" id="KW-0769">Symport</keyword>
<dbReference type="FunFam" id="1.20.1250.20:FF:000003">
    <property type="entry name" value="Solute carrier family 17 member 3"/>
    <property type="match status" value="1"/>
</dbReference>
<dbReference type="GO" id="GO:0015293">
    <property type="term" value="F:symporter activity"/>
    <property type="evidence" value="ECO:0007669"/>
    <property type="project" value="UniProtKB-KW"/>
</dbReference>
<feature type="transmembrane region" description="Helical" evidence="7">
    <location>
        <begin position="169"/>
        <end position="187"/>
    </location>
</feature>
<dbReference type="AlphaFoldDB" id="A0A1I8NLW8"/>
<dbReference type="PANTHER" id="PTHR11662:SF79">
    <property type="entry name" value="NA[+]-DEPENDENT INORGANIC PHOSPHATE COTRANSPORTER, ISOFORM A"/>
    <property type="match status" value="1"/>
</dbReference>
<evidence type="ECO:0000256" key="4">
    <source>
        <dbReference type="ARBA" id="ARBA00022847"/>
    </source>
</evidence>
<feature type="transmembrane region" description="Helical" evidence="7">
    <location>
        <begin position="9"/>
        <end position="32"/>
    </location>
</feature>
<dbReference type="SUPFAM" id="SSF103473">
    <property type="entry name" value="MFS general substrate transporter"/>
    <property type="match status" value="1"/>
</dbReference>
<evidence type="ECO:0000256" key="5">
    <source>
        <dbReference type="ARBA" id="ARBA00022989"/>
    </source>
</evidence>
<dbReference type="PANTHER" id="PTHR11662">
    <property type="entry name" value="SOLUTE CARRIER FAMILY 17"/>
    <property type="match status" value="1"/>
</dbReference>
<dbReference type="CDD" id="cd17318">
    <property type="entry name" value="MFS_SLC17"/>
    <property type="match status" value="1"/>
</dbReference>
<organism evidence="9 10">
    <name type="scientific">Stomoxys calcitrans</name>
    <name type="common">Stable fly</name>
    <name type="synonym">Conops calcitrans</name>
    <dbReference type="NCBI Taxonomy" id="35570"/>
    <lineage>
        <taxon>Eukaryota</taxon>
        <taxon>Metazoa</taxon>
        <taxon>Ecdysozoa</taxon>
        <taxon>Arthropoda</taxon>
        <taxon>Hexapoda</taxon>
        <taxon>Insecta</taxon>
        <taxon>Pterygota</taxon>
        <taxon>Neoptera</taxon>
        <taxon>Endopterygota</taxon>
        <taxon>Diptera</taxon>
        <taxon>Brachycera</taxon>
        <taxon>Muscomorpha</taxon>
        <taxon>Muscoidea</taxon>
        <taxon>Muscidae</taxon>
        <taxon>Stomoxys</taxon>
    </lineage>
</organism>
<dbReference type="InterPro" id="IPR050382">
    <property type="entry name" value="MFS_Na/Anion_cotransporter"/>
</dbReference>
<dbReference type="Pfam" id="PF07690">
    <property type="entry name" value="MFS_1"/>
    <property type="match status" value="1"/>
</dbReference>
<evidence type="ECO:0000259" key="8">
    <source>
        <dbReference type="PROSITE" id="PS50850"/>
    </source>
</evidence>
<dbReference type="Gene3D" id="1.20.1250.20">
    <property type="entry name" value="MFS general substrate transporter like domains"/>
    <property type="match status" value="2"/>
</dbReference>
<keyword evidence="2" id="KW-0813">Transport</keyword>
<dbReference type="PROSITE" id="PS50850">
    <property type="entry name" value="MFS"/>
    <property type="match status" value="1"/>
</dbReference>
<feature type="transmembrane region" description="Helical" evidence="7">
    <location>
        <begin position="372"/>
        <end position="391"/>
    </location>
</feature>